<keyword evidence="4" id="KW-1185">Reference proteome</keyword>
<dbReference type="InterPro" id="IPR011250">
    <property type="entry name" value="OMP/PagP_B-barrel"/>
</dbReference>
<protein>
    <submittedName>
        <fullName evidence="3">Opacity protein</fullName>
    </submittedName>
</protein>
<evidence type="ECO:0000313" key="4">
    <source>
        <dbReference type="Proteomes" id="UP000199226"/>
    </source>
</evidence>
<dbReference type="EMBL" id="FNHH01000007">
    <property type="protein sequence ID" value="SDM19932.1"/>
    <property type="molecule type" value="Genomic_DNA"/>
</dbReference>
<evidence type="ECO:0000256" key="1">
    <source>
        <dbReference type="SAM" id="SignalP"/>
    </source>
</evidence>
<gene>
    <name evidence="3" type="ORF">SAMN05421813_107160</name>
</gene>
<dbReference type="Proteomes" id="UP000199226">
    <property type="component" value="Unassembled WGS sequence"/>
</dbReference>
<organism evidence="3 4">
    <name type="scientific">Daejeonella rubra</name>
    <dbReference type="NCBI Taxonomy" id="990371"/>
    <lineage>
        <taxon>Bacteria</taxon>
        <taxon>Pseudomonadati</taxon>
        <taxon>Bacteroidota</taxon>
        <taxon>Sphingobacteriia</taxon>
        <taxon>Sphingobacteriales</taxon>
        <taxon>Sphingobacteriaceae</taxon>
        <taxon>Daejeonella</taxon>
    </lineage>
</organism>
<feature type="domain" description="Outer membrane protein beta-barrel" evidence="2">
    <location>
        <begin position="34"/>
        <end position="190"/>
    </location>
</feature>
<dbReference type="Pfam" id="PF13568">
    <property type="entry name" value="OMP_b-brl_2"/>
    <property type="match status" value="1"/>
</dbReference>
<evidence type="ECO:0000259" key="2">
    <source>
        <dbReference type="Pfam" id="PF13568"/>
    </source>
</evidence>
<reference evidence="4" key="1">
    <citation type="submission" date="2016-10" db="EMBL/GenBank/DDBJ databases">
        <authorList>
            <person name="Varghese N."/>
            <person name="Submissions S."/>
        </authorList>
    </citation>
    <scope>NUCLEOTIDE SEQUENCE [LARGE SCALE GENOMIC DNA]</scope>
    <source>
        <strain evidence="4">DSM 24536</strain>
    </source>
</reference>
<dbReference type="SUPFAM" id="SSF56925">
    <property type="entry name" value="OMPA-like"/>
    <property type="match status" value="1"/>
</dbReference>
<evidence type="ECO:0000313" key="3">
    <source>
        <dbReference type="EMBL" id="SDM19932.1"/>
    </source>
</evidence>
<accession>A0A1G9R9F6</accession>
<proteinExistence type="predicted"/>
<sequence length="215" mass="22979">MIVSYCPVIKLEHKTMKKIMILGAGLLFAGFAQAQTSTSPTLGVKGGLNIAKFSGSPDPNSDFTAGFSAGLFSNIPVASGFSFEPSVEFSQKGSQFTTFGNAEVKTKISYIDLPLMAKYNVTPAFGIYAGPQVAFFVDQETKIVNANGSTTTFEGDNSNYSKSLAGAKAGLSYNFGSVLFNASYAADLQNLYKENTNNRDLKNQVINLGLAYSFK</sequence>
<keyword evidence="1" id="KW-0732">Signal</keyword>
<feature type="chain" id="PRO_5011540931" evidence="1">
    <location>
        <begin position="35"/>
        <end position="215"/>
    </location>
</feature>
<dbReference type="AlphaFoldDB" id="A0A1G9R9F6"/>
<dbReference type="STRING" id="990371.SAMN05421813_107160"/>
<dbReference type="InterPro" id="IPR025665">
    <property type="entry name" value="Beta-barrel_OMP_2"/>
</dbReference>
<dbReference type="OrthoDB" id="947434at2"/>
<feature type="signal peptide" evidence="1">
    <location>
        <begin position="1"/>
        <end position="34"/>
    </location>
</feature>
<name>A0A1G9R9F6_9SPHI</name>